<dbReference type="Proteomes" id="UP000663908">
    <property type="component" value="Chromosome"/>
</dbReference>
<sequence>MSLSQMANSTQGRMVGDYLSTSVIGGKAVWVLAVGKSPTKWQAFDEALYTAGPLAVAGGSTASTPRGAATVSSPQLIEPLPIRH</sequence>
<name>A0ABX7TM17_STRCY</name>
<evidence type="ECO:0000313" key="2">
    <source>
        <dbReference type="Proteomes" id="UP000663908"/>
    </source>
</evidence>
<accession>A0ABX7TM17</accession>
<reference evidence="1 2" key="1">
    <citation type="submission" date="2021-03" db="EMBL/GenBank/DDBJ databases">
        <title>Complete genome sequence of Streptomyces cyanogenus S136, producer of anticancer angucycline landomycin A.</title>
        <authorList>
            <person name="Hrab P."/>
            <person name="Ruckert C."/>
            <person name="Busche T."/>
            <person name="Ostash I."/>
            <person name="Kalinowski J."/>
            <person name="Fedorenko V."/>
            <person name="Yushchuk O."/>
            <person name="Ostash B."/>
        </authorList>
    </citation>
    <scope>NUCLEOTIDE SEQUENCE [LARGE SCALE GENOMIC DNA]</scope>
    <source>
        <strain evidence="1 2">S136</strain>
    </source>
</reference>
<proteinExistence type="predicted"/>
<organism evidence="1 2">
    <name type="scientific">Streptomyces cyanogenus</name>
    <dbReference type="NCBI Taxonomy" id="80860"/>
    <lineage>
        <taxon>Bacteria</taxon>
        <taxon>Bacillati</taxon>
        <taxon>Actinomycetota</taxon>
        <taxon>Actinomycetes</taxon>
        <taxon>Kitasatosporales</taxon>
        <taxon>Streptomycetaceae</taxon>
        <taxon>Streptomyces</taxon>
    </lineage>
</organism>
<evidence type="ECO:0000313" key="1">
    <source>
        <dbReference type="EMBL" id="QTD95939.1"/>
    </source>
</evidence>
<gene>
    <name evidence="1" type="ORF">S1361_01210</name>
</gene>
<dbReference type="EMBL" id="CP071839">
    <property type="protein sequence ID" value="QTD95939.1"/>
    <property type="molecule type" value="Genomic_DNA"/>
</dbReference>
<keyword evidence="2" id="KW-1185">Reference proteome</keyword>
<protein>
    <submittedName>
        <fullName evidence="1">Uncharacterized protein</fullName>
    </submittedName>
</protein>